<comment type="caution">
    <text evidence="2">The sequence shown here is derived from an EMBL/GenBank/DDBJ whole genome shotgun (WGS) entry which is preliminary data.</text>
</comment>
<dbReference type="EMBL" id="JADGIZ020000029">
    <property type="protein sequence ID" value="KAL2914902.1"/>
    <property type="molecule type" value="Genomic_DNA"/>
</dbReference>
<gene>
    <name evidence="2" type="ORF">HK105_205646</name>
</gene>
<reference evidence="2 3" key="1">
    <citation type="submission" date="2023-09" db="EMBL/GenBank/DDBJ databases">
        <title>Pangenome analysis of Batrachochytrium dendrobatidis and related Chytrids.</title>
        <authorList>
            <person name="Yacoub M.N."/>
            <person name="Stajich J.E."/>
            <person name="James T.Y."/>
        </authorList>
    </citation>
    <scope>NUCLEOTIDE SEQUENCE [LARGE SCALE GENOMIC DNA]</scope>
    <source>
        <strain evidence="2 3">JEL0888</strain>
    </source>
</reference>
<proteinExistence type="predicted"/>
<sequence>MIVAEVFGAADAFGGNDRKISQWLMDLVRDDSLVRLLDSLRMPCAASGGVQPAYRAFSEFDAAPVGSVASELPPRRAAVRAEARAMLVAVLPDIFVRVLGQEAATRGAARCFDMLQCEALNKHLILSLLDAAVELVLSEV</sequence>
<dbReference type="Pfam" id="PF08628">
    <property type="entry name" value="Nexin_C"/>
    <property type="match status" value="1"/>
</dbReference>
<evidence type="ECO:0000313" key="2">
    <source>
        <dbReference type="EMBL" id="KAL2914902.1"/>
    </source>
</evidence>
<dbReference type="PANTHER" id="PTHR22775:SF3">
    <property type="entry name" value="SORTING NEXIN-13"/>
    <property type="match status" value="1"/>
</dbReference>
<dbReference type="PANTHER" id="PTHR22775">
    <property type="entry name" value="SORTING NEXIN"/>
    <property type="match status" value="1"/>
</dbReference>
<evidence type="ECO:0000259" key="1">
    <source>
        <dbReference type="Pfam" id="PF08628"/>
    </source>
</evidence>
<feature type="domain" description="Sorting nexin C-terminal" evidence="1">
    <location>
        <begin position="17"/>
        <end position="117"/>
    </location>
</feature>
<organism evidence="2 3">
    <name type="scientific">Polyrhizophydium stewartii</name>
    <dbReference type="NCBI Taxonomy" id="2732419"/>
    <lineage>
        <taxon>Eukaryota</taxon>
        <taxon>Fungi</taxon>
        <taxon>Fungi incertae sedis</taxon>
        <taxon>Chytridiomycota</taxon>
        <taxon>Chytridiomycota incertae sedis</taxon>
        <taxon>Chytridiomycetes</taxon>
        <taxon>Rhizophydiales</taxon>
        <taxon>Rhizophydiales incertae sedis</taxon>
        <taxon>Polyrhizophydium</taxon>
    </lineage>
</organism>
<protein>
    <recommendedName>
        <fullName evidence="1">Sorting nexin C-terminal domain-containing protein</fullName>
    </recommendedName>
</protein>
<accession>A0ABR4N5S6</accession>
<dbReference type="InterPro" id="IPR013937">
    <property type="entry name" value="Sorting_nexin_C"/>
</dbReference>
<keyword evidence="3" id="KW-1185">Reference proteome</keyword>
<evidence type="ECO:0000313" key="3">
    <source>
        <dbReference type="Proteomes" id="UP001527925"/>
    </source>
</evidence>
<name>A0ABR4N5S6_9FUNG</name>
<dbReference type="Proteomes" id="UP001527925">
    <property type="component" value="Unassembled WGS sequence"/>
</dbReference>